<dbReference type="EMBL" id="GBRH01216682">
    <property type="protein sequence ID" value="JAD81213.1"/>
    <property type="molecule type" value="Transcribed_RNA"/>
</dbReference>
<dbReference type="AlphaFoldDB" id="A0A0A9D3E6"/>
<evidence type="ECO:0000313" key="1">
    <source>
        <dbReference type="EMBL" id="JAD81213.1"/>
    </source>
</evidence>
<reference evidence="1" key="1">
    <citation type="submission" date="2014-09" db="EMBL/GenBank/DDBJ databases">
        <authorList>
            <person name="Magalhaes I.L.F."/>
            <person name="Oliveira U."/>
            <person name="Santos F.R."/>
            <person name="Vidigal T.H.D.A."/>
            <person name="Brescovit A.D."/>
            <person name="Santos A.J."/>
        </authorList>
    </citation>
    <scope>NUCLEOTIDE SEQUENCE</scope>
    <source>
        <tissue evidence="1">Shoot tissue taken approximately 20 cm above the soil surface</tissue>
    </source>
</reference>
<accession>A0A0A9D3E6</accession>
<reference evidence="1" key="2">
    <citation type="journal article" date="2015" name="Data Brief">
        <title>Shoot transcriptome of the giant reed, Arundo donax.</title>
        <authorList>
            <person name="Barrero R.A."/>
            <person name="Guerrero F.D."/>
            <person name="Moolhuijzen P."/>
            <person name="Goolsby J.A."/>
            <person name="Tidwell J."/>
            <person name="Bellgard S.E."/>
            <person name="Bellgard M.I."/>
        </authorList>
    </citation>
    <scope>NUCLEOTIDE SEQUENCE</scope>
    <source>
        <tissue evidence="1">Shoot tissue taken approximately 20 cm above the soil surface</tissue>
    </source>
</reference>
<organism evidence="1">
    <name type="scientific">Arundo donax</name>
    <name type="common">Giant reed</name>
    <name type="synonym">Donax arundinaceus</name>
    <dbReference type="NCBI Taxonomy" id="35708"/>
    <lineage>
        <taxon>Eukaryota</taxon>
        <taxon>Viridiplantae</taxon>
        <taxon>Streptophyta</taxon>
        <taxon>Embryophyta</taxon>
        <taxon>Tracheophyta</taxon>
        <taxon>Spermatophyta</taxon>
        <taxon>Magnoliopsida</taxon>
        <taxon>Liliopsida</taxon>
        <taxon>Poales</taxon>
        <taxon>Poaceae</taxon>
        <taxon>PACMAD clade</taxon>
        <taxon>Arundinoideae</taxon>
        <taxon>Arundineae</taxon>
        <taxon>Arundo</taxon>
    </lineage>
</organism>
<name>A0A0A9D3E6_ARUDO</name>
<sequence>MKAPNNGAKLSVAKKMLVMFAAFSCSMLKRFTRYVVKFAATPNEAAFSNVSFAAIQNRQAFRFSTYSVMGTF</sequence>
<proteinExistence type="predicted"/>
<protein>
    <submittedName>
        <fullName evidence="1">Uncharacterized protein</fullName>
    </submittedName>
</protein>